<sequence length="267" mass="29094">MLSHASFREWLVWREEGQEDRFLCDPRSGHTLLAFWLCRQEGKLNRQQTLELGHHILKAHIYKGLSKKLGVSSSVLQGLWLAYSTENLSPALSSLRNLYTPNIKVSRLLIIGGADVDHRSDVLNNAPLLCVHSHLGHGDAVALLLDHGAEVDAQSHDGLTALGFAAAAGHMDLVVTLSQHKAKVGHVDTSGQCVLVHAAQRGHLNVLDFLLKNGDWRCTSCCGQKGPSKGQAVEQALTAAASMGHTEVRGHTHTHMQTNHVLFSLCV</sequence>
<dbReference type="AlphaFoldDB" id="A0A3P8W928"/>
<proteinExistence type="predicted"/>
<reference evidence="5" key="3">
    <citation type="submission" date="2025-09" db="UniProtKB">
        <authorList>
            <consortium name="Ensembl"/>
        </authorList>
    </citation>
    <scope>IDENTIFICATION</scope>
</reference>
<dbReference type="InterPro" id="IPR050889">
    <property type="entry name" value="Dendritic_Spine_Reg/Scaffold"/>
</dbReference>
<dbReference type="GO" id="GO:0061001">
    <property type="term" value="P:regulation of dendritic spine morphogenesis"/>
    <property type="evidence" value="ECO:0007669"/>
    <property type="project" value="TreeGrafter"/>
</dbReference>
<feature type="repeat" description="ANK" evidence="3">
    <location>
        <begin position="157"/>
        <end position="189"/>
    </location>
</feature>
<dbReference type="PROSITE" id="PS50088">
    <property type="entry name" value="ANK_REPEAT"/>
    <property type="match status" value="1"/>
</dbReference>
<keyword evidence="2 3" id="KW-0040">ANK repeat</keyword>
<dbReference type="PANTHER" id="PTHR24166">
    <property type="entry name" value="ROLLING PEBBLES, ISOFORM B"/>
    <property type="match status" value="1"/>
</dbReference>
<dbReference type="STRING" id="244447.ENSCSEP00000021055"/>
<evidence type="ECO:0000313" key="5">
    <source>
        <dbReference type="Ensembl" id="ENSCSEP00000021055.1"/>
    </source>
</evidence>
<dbReference type="SMART" id="SM00248">
    <property type="entry name" value="ANK"/>
    <property type="match status" value="3"/>
</dbReference>
<dbReference type="Pfam" id="PF12796">
    <property type="entry name" value="Ank_2"/>
    <property type="match status" value="1"/>
</dbReference>
<dbReference type="Proteomes" id="UP000265120">
    <property type="component" value="Chromosome 17"/>
</dbReference>
<protein>
    <recommendedName>
        <fullName evidence="4">TANC1/2-like winged helix domain-containing protein</fullName>
    </recommendedName>
</protein>
<dbReference type="Gene3D" id="1.25.40.20">
    <property type="entry name" value="Ankyrin repeat-containing domain"/>
    <property type="match status" value="1"/>
</dbReference>
<feature type="domain" description="TANC1/2-like winged helix" evidence="4">
    <location>
        <begin position="1"/>
        <end position="87"/>
    </location>
</feature>
<evidence type="ECO:0000256" key="1">
    <source>
        <dbReference type="ARBA" id="ARBA00022737"/>
    </source>
</evidence>
<name>A0A3P8W928_CYNSE</name>
<keyword evidence="6" id="KW-1185">Reference proteome</keyword>
<dbReference type="InParanoid" id="A0A3P8W928"/>
<dbReference type="GO" id="GO:0043197">
    <property type="term" value="C:dendritic spine"/>
    <property type="evidence" value="ECO:0007669"/>
    <property type="project" value="TreeGrafter"/>
</dbReference>
<dbReference type="InterPro" id="IPR036770">
    <property type="entry name" value="Ankyrin_rpt-contain_sf"/>
</dbReference>
<evidence type="ECO:0000256" key="2">
    <source>
        <dbReference type="ARBA" id="ARBA00023043"/>
    </source>
</evidence>
<dbReference type="Ensembl" id="ENSCSET00000021327.1">
    <property type="protein sequence ID" value="ENSCSEP00000021055.1"/>
    <property type="gene ID" value="ENSCSEG00000013447.1"/>
</dbReference>
<dbReference type="InterPro" id="IPR058056">
    <property type="entry name" value="WH_TANC1/2"/>
</dbReference>
<evidence type="ECO:0000313" key="6">
    <source>
        <dbReference type="Proteomes" id="UP000265120"/>
    </source>
</evidence>
<evidence type="ECO:0000256" key="3">
    <source>
        <dbReference type="PROSITE-ProRule" id="PRU00023"/>
    </source>
</evidence>
<evidence type="ECO:0000259" key="4">
    <source>
        <dbReference type="Pfam" id="PF25521"/>
    </source>
</evidence>
<reference evidence="5 6" key="1">
    <citation type="journal article" date="2014" name="Nat. Genet.">
        <title>Whole-genome sequence of a flatfish provides insights into ZW sex chromosome evolution and adaptation to a benthic lifestyle.</title>
        <authorList>
            <person name="Chen S."/>
            <person name="Zhang G."/>
            <person name="Shao C."/>
            <person name="Huang Q."/>
            <person name="Liu G."/>
            <person name="Zhang P."/>
            <person name="Song W."/>
            <person name="An N."/>
            <person name="Chalopin D."/>
            <person name="Volff J.N."/>
            <person name="Hong Y."/>
            <person name="Li Q."/>
            <person name="Sha Z."/>
            <person name="Zhou H."/>
            <person name="Xie M."/>
            <person name="Yu Q."/>
            <person name="Liu Y."/>
            <person name="Xiang H."/>
            <person name="Wang N."/>
            <person name="Wu K."/>
            <person name="Yang C."/>
            <person name="Zhou Q."/>
            <person name="Liao X."/>
            <person name="Yang L."/>
            <person name="Hu Q."/>
            <person name="Zhang J."/>
            <person name="Meng L."/>
            <person name="Jin L."/>
            <person name="Tian Y."/>
            <person name="Lian J."/>
            <person name="Yang J."/>
            <person name="Miao G."/>
            <person name="Liu S."/>
            <person name="Liang Z."/>
            <person name="Yan F."/>
            <person name="Li Y."/>
            <person name="Sun B."/>
            <person name="Zhang H."/>
            <person name="Zhang J."/>
            <person name="Zhu Y."/>
            <person name="Du M."/>
            <person name="Zhao Y."/>
            <person name="Schartl M."/>
            <person name="Tang Q."/>
            <person name="Wang J."/>
        </authorList>
    </citation>
    <scope>NUCLEOTIDE SEQUENCE</scope>
</reference>
<keyword evidence="1" id="KW-0677">Repeat</keyword>
<dbReference type="PANTHER" id="PTHR24166:SF21">
    <property type="entry name" value="PROTEIN TANC2"/>
    <property type="match status" value="1"/>
</dbReference>
<dbReference type="OMA" id="WAWSAVS"/>
<accession>A0A3P8W928</accession>
<reference evidence="5" key="2">
    <citation type="submission" date="2025-08" db="UniProtKB">
        <authorList>
            <consortium name="Ensembl"/>
        </authorList>
    </citation>
    <scope>IDENTIFICATION</scope>
</reference>
<dbReference type="Pfam" id="PF25521">
    <property type="entry name" value="WHD_TANC1"/>
    <property type="match status" value="1"/>
</dbReference>
<dbReference type="GeneTree" id="ENSGT00940000156447"/>
<dbReference type="InterPro" id="IPR002110">
    <property type="entry name" value="Ankyrin_rpt"/>
</dbReference>
<dbReference type="SUPFAM" id="SSF48403">
    <property type="entry name" value="Ankyrin repeat"/>
    <property type="match status" value="1"/>
</dbReference>
<organism evidence="5 6">
    <name type="scientific">Cynoglossus semilaevis</name>
    <name type="common">Tongue sole</name>
    <dbReference type="NCBI Taxonomy" id="244447"/>
    <lineage>
        <taxon>Eukaryota</taxon>
        <taxon>Metazoa</taxon>
        <taxon>Chordata</taxon>
        <taxon>Craniata</taxon>
        <taxon>Vertebrata</taxon>
        <taxon>Euteleostomi</taxon>
        <taxon>Actinopterygii</taxon>
        <taxon>Neopterygii</taxon>
        <taxon>Teleostei</taxon>
        <taxon>Neoteleostei</taxon>
        <taxon>Acanthomorphata</taxon>
        <taxon>Carangaria</taxon>
        <taxon>Pleuronectiformes</taxon>
        <taxon>Pleuronectoidei</taxon>
        <taxon>Cynoglossidae</taxon>
        <taxon>Cynoglossinae</taxon>
        <taxon>Cynoglossus</taxon>
    </lineage>
</organism>